<evidence type="ECO:0000259" key="8">
    <source>
        <dbReference type="Pfam" id="PF10412"/>
    </source>
</evidence>
<dbReference type="GO" id="GO:0005886">
    <property type="term" value="C:plasma membrane"/>
    <property type="evidence" value="ECO:0007669"/>
    <property type="project" value="UniProtKB-SubCell"/>
</dbReference>
<evidence type="ECO:0000313" key="9">
    <source>
        <dbReference type="EMBL" id="SEB01136.1"/>
    </source>
</evidence>
<evidence type="ECO:0000256" key="1">
    <source>
        <dbReference type="ARBA" id="ARBA00004651"/>
    </source>
</evidence>
<evidence type="ECO:0000313" key="10">
    <source>
        <dbReference type="Proteomes" id="UP000198703"/>
    </source>
</evidence>
<keyword evidence="5 7" id="KW-0472">Membrane</keyword>
<keyword evidence="4 7" id="KW-1133">Transmembrane helix</keyword>
<evidence type="ECO:0000256" key="5">
    <source>
        <dbReference type="ARBA" id="ARBA00023136"/>
    </source>
</evidence>
<sequence length="870" mass="95012">MPLPIYRRPLMGDAFARGFDIFRLQAQLQARSLALMAKVLGLIGFVGVATWTWFALDQQVLFGAFRYLFAQALTGLVGVELQAVPVLTDSGWQNWPSARILRDPWHAAAWRATRDVIAIGVLVFVLLAGPLSAVIFVAAKRRGRTATADLLARGQRVVDGSELARIVRRTTRVSRFTIGPVAMPEATLNRAFVALGTPGTGKSVLIKRWLREVRRRGEMAVVFDKVGDFTAEFFDAERGDVLLNPLDARSPPWSPWAEMRSIADAYRIAKALIPSTQGDNNFFHTAAQDLFATLLTRIWNMRERSLMGLLEAALVWDKEQKAELLEGTSAAKHYRGEHRSGHDVDATAAVYTQALRFLPIGSGGRGDFSVRDFITDTVARLESDPGRALADIRSRFEREHEEALAARRLLAIGDLRRAFRLVQRASLTFPLLPDGMAAPHDGEAFTAWWEAERDAIEAHWTAQDAAKPAILATLAERHRDATQRLRRKGAPWLFIASDQRQLQAVRPMLSLWLDAVADTIMSLPPNEARRIWFMLDELQALQELPSLQPLLTEGRKYGACVVAGVQNMGQLRQNYGPDRAEVLMSLLNTKAFFRLPEPRTAKWCEDAIGSAVIEHVGESIRYGTSQTMDGAQLSPHRTTEPIVMAGDIARQPDLHCYLTLPGNWPVGRIQLRFDARTDAPPPLAKALEPRPAEQTIFHALDRKGWSPMPEGEDAVATGQIARTLAGRAEDDAAAPSGGGPGGARTGRPASPRGGPTAEATPRPRRTEAPSAGRKPADVDPKEAAAAPVREPVASSAAPPLTPVATDASATEPPKPPAMPRPPLGDLARAATPTAPATPPRRGPAAPSGETPSLFSDDLAPRQPRRSEDLT</sequence>
<evidence type="ECO:0000256" key="6">
    <source>
        <dbReference type="SAM" id="MobiDB-lite"/>
    </source>
</evidence>
<evidence type="ECO:0000256" key="7">
    <source>
        <dbReference type="SAM" id="Phobius"/>
    </source>
</evidence>
<name>A0A1H4FUY5_9RHOB</name>
<evidence type="ECO:0000256" key="4">
    <source>
        <dbReference type="ARBA" id="ARBA00022989"/>
    </source>
</evidence>
<dbReference type="CDD" id="cd01127">
    <property type="entry name" value="TrwB_TraG_TraD_VirD4"/>
    <property type="match status" value="1"/>
</dbReference>
<dbReference type="AlphaFoldDB" id="A0A1H4FUY5"/>
<feature type="transmembrane region" description="Helical" evidence="7">
    <location>
        <begin position="33"/>
        <end position="56"/>
    </location>
</feature>
<organism evidence="9 10">
    <name type="scientific">Rubrimonas cliftonensis</name>
    <dbReference type="NCBI Taxonomy" id="89524"/>
    <lineage>
        <taxon>Bacteria</taxon>
        <taxon>Pseudomonadati</taxon>
        <taxon>Pseudomonadota</taxon>
        <taxon>Alphaproteobacteria</taxon>
        <taxon>Rhodobacterales</taxon>
        <taxon>Paracoccaceae</taxon>
        <taxon>Rubrimonas</taxon>
    </lineage>
</organism>
<dbReference type="Pfam" id="PF10412">
    <property type="entry name" value="TrwB_AAD_bind"/>
    <property type="match status" value="2"/>
</dbReference>
<dbReference type="STRING" id="89524.SAMN05444370_12922"/>
<keyword evidence="10" id="KW-1185">Reference proteome</keyword>
<feature type="compositionally biased region" description="Pro residues" evidence="6">
    <location>
        <begin position="812"/>
        <end position="822"/>
    </location>
</feature>
<dbReference type="Proteomes" id="UP000198703">
    <property type="component" value="Unassembled WGS sequence"/>
</dbReference>
<dbReference type="Gene3D" id="3.40.50.300">
    <property type="entry name" value="P-loop containing nucleotide triphosphate hydrolases"/>
    <property type="match status" value="2"/>
</dbReference>
<keyword evidence="2" id="KW-1003">Cell membrane</keyword>
<dbReference type="SUPFAM" id="SSF52540">
    <property type="entry name" value="P-loop containing nucleoside triphosphate hydrolases"/>
    <property type="match status" value="1"/>
</dbReference>
<feature type="domain" description="Type IV secretion system coupling protein TraD DNA-binding" evidence="8">
    <location>
        <begin position="490"/>
        <end position="671"/>
    </location>
</feature>
<proteinExistence type="predicted"/>
<feature type="domain" description="Type IV secretion system coupling protein TraD DNA-binding" evidence="8">
    <location>
        <begin position="176"/>
        <end position="377"/>
    </location>
</feature>
<feature type="compositionally biased region" description="Low complexity" evidence="6">
    <location>
        <begin position="783"/>
        <end position="798"/>
    </location>
</feature>
<gene>
    <name evidence="9" type="ORF">SAMN05444370_12922</name>
</gene>
<keyword evidence="3 7" id="KW-0812">Transmembrane</keyword>
<dbReference type="InterPro" id="IPR027417">
    <property type="entry name" value="P-loop_NTPase"/>
</dbReference>
<dbReference type="PANTHER" id="PTHR37937">
    <property type="entry name" value="CONJUGATIVE TRANSFER: DNA TRANSPORT"/>
    <property type="match status" value="1"/>
</dbReference>
<protein>
    <submittedName>
        <fullName evidence="9">Type IV secretion-system coupling protein DNA-binding domain-containing protein</fullName>
    </submittedName>
</protein>
<dbReference type="OrthoDB" id="102453at2"/>
<reference evidence="9 10" key="1">
    <citation type="submission" date="2016-10" db="EMBL/GenBank/DDBJ databases">
        <authorList>
            <person name="de Groot N.N."/>
        </authorList>
    </citation>
    <scope>NUCLEOTIDE SEQUENCE [LARGE SCALE GENOMIC DNA]</scope>
    <source>
        <strain evidence="9 10">DSM 15345</strain>
    </source>
</reference>
<feature type="transmembrane region" description="Helical" evidence="7">
    <location>
        <begin position="116"/>
        <end position="139"/>
    </location>
</feature>
<accession>A0A1H4FUY5</accession>
<dbReference type="GO" id="GO:0003677">
    <property type="term" value="F:DNA binding"/>
    <property type="evidence" value="ECO:0007669"/>
    <property type="project" value="UniProtKB-KW"/>
</dbReference>
<dbReference type="EMBL" id="FNQM01000029">
    <property type="protein sequence ID" value="SEB01136.1"/>
    <property type="molecule type" value="Genomic_DNA"/>
</dbReference>
<evidence type="ECO:0000256" key="3">
    <source>
        <dbReference type="ARBA" id="ARBA00022692"/>
    </source>
</evidence>
<dbReference type="PANTHER" id="PTHR37937:SF1">
    <property type="entry name" value="CONJUGATIVE TRANSFER: DNA TRANSPORT"/>
    <property type="match status" value="1"/>
</dbReference>
<evidence type="ECO:0000256" key="2">
    <source>
        <dbReference type="ARBA" id="ARBA00022475"/>
    </source>
</evidence>
<dbReference type="InterPro" id="IPR019476">
    <property type="entry name" value="T4SS_TraD_DNA-bd"/>
</dbReference>
<dbReference type="InterPro" id="IPR051539">
    <property type="entry name" value="T4SS-coupling_protein"/>
</dbReference>
<keyword evidence="9" id="KW-0238">DNA-binding</keyword>
<dbReference type="RefSeq" id="WP_093256330.1">
    <property type="nucleotide sequence ID" value="NZ_FNQM01000029.1"/>
</dbReference>
<feature type="compositionally biased region" description="Low complexity" evidence="6">
    <location>
        <begin position="745"/>
        <end position="757"/>
    </location>
</feature>
<comment type="subcellular location">
    <subcellularLocation>
        <location evidence="1">Cell membrane</location>
        <topology evidence="1">Multi-pass membrane protein</topology>
    </subcellularLocation>
</comment>
<feature type="region of interest" description="Disordered" evidence="6">
    <location>
        <begin position="728"/>
        <end position="870"/>
    </location>
</feature>